<evidence type="ECO:0000313" key="13">
    <source>
        <dbReference type="Proteomes" id="UP000076874"/>
    </source>
</evidence>
<evidence type="ECO:0000256" key="7">
    <source>
        <dbReference type="ARBA" id="ARBA00022927"/>
    </source>
</evidence>
<dbReference type="GO" id="GO:0000139">
    <property type="term" value="C:Golgi membrane"/>
    <property type="evidence" value="ECO:0007669"/>
    <property type="project" value="UniProtKB-SubCell"/>
</dbReference>
<dbReference type="EMBL" id="AZHD01000027">
    <property type="protein sequence ID" value="OAA53825.1"/>
    <property type="molecule type" value="Genomic_DNA"/>
</dbReference>
<comment type="caution">
    <text evidence="12">The sequence shown here is derived from an EMBL/GenBank/DDBJ whole genome shotgun (WGS) entry which is preliminary data.</text>
</comment>
<comment type="function">
    <text evidence="10">Guanine nucleotide-exchange factor (GEF) required for the formation or budding of transport vesicles from the ER.</text>
</comment>
<organism evidence="12 13">
    <name type="scientific">Niveomyces insectorum RCEF 264</name>
    <dbReference type="NCBI Taxonomy" id="1081102"/>
    <lineage>
        <taxon>Eukaryota</taxon>
        <taxon>Fungi</taxon>
        <taxon>Dikarya</taxon>
        <taxon>Ascomycota</taxon>
        <taxon>Pezizomycotina</taxon>
        <taxon>Sordariomycetes</taxon>
        <taxon>Hypocreomycetidae</taxon>
        <taxon>Hypocreales</taxon>
        <taxon>Cordycipitaceae</taxon>
        <taxon>Niveomyces</taxon>
    </lineage>
</organism>
<reference evidence="12 13" key="1">
    <citation type="journal article" date="2016" name="Genome Biol. Evol.">
        <title>Divergent and convergent evolution of fungal pathogenicity.</title>
        <authorList>
            <person name="Shang Y."/>
            <person name="Xiao G."/>
            <person name="Zheng P."/>
            <person name="Cen K."/>
            <person name="Zhan S."/>
            <person name="Wang C."/>
        </authorList>
    </citation>
    <scope>NUCLEOTIDE SEQUENCE [LARGE SCALE GENOMIC DNA]</scope>
    <source>
        <strain evidence="12 13">RCEF 264</strain>
    </source>
</reference>
<evidence type="ECO:0000256" key="10">
    <source>
        <dbReference type="RuleBase" id="RU369019"/>
    </source>
</evidence>
<keyword evidence="2 10" id="KW-0853">WD repeat</keyword>
<evidence type="ECO:0000313" key="12">
    <source>
        <dbReference type="EMBL" id="OAA53825.1"/>
    </source>
</evidence>
<keyword evidence="4 10" id="KW-0677">Repeat</keyword>
<evidence type="ECO:0000256" key="4">
    <source>
        <dbReference type="ARBA" id="ARBA00022737"/>
    </source>
</evidence>
<dbReference type="PANTHER" id="PTHR23284:SF0">
    <property type="entry name" value="PROLACTIN REGULATORY ELEMENT-BINDING PROTEIN"/>
    <property type="match status" value="1"/>
</dbReference>
<dbReference type="GO" id="GO:0015031">
    <property type="term" value="P:protein transport"/>
    <property type="evidence" value="ECO:0007669"/>
    <property type="project" value="UniProtKB-KW"/>
</dbReference>
<feature type="transmembrane region" description="Helical" evidence="10">
    <location>
        <begin position="564"/>
        <end position="584"/>
    </location>
</feature>
<evidence type="ECO:0000256" key="8">
    <source>
        <dbReference type="ARBA" id="ARBA00022989"/>
    </source>
</evidence>
<dbReference type="InterPro" id="IPR045260">
    <property type="entry name" value="Sec12-like"/>
</dbReference>
<feature type="compositionally biased region" description="Low complexity" evidence="11">
    <location>
        <begin position="135"/>
        <end position="150"/>
    </location>
</feature>
<keyword evidence="1 10" id="KW-0813">Transport</keyword>
<evidence type="ECO:0000256" key="6">
    <source>
        <dbReference type="ARBA" id="ARBA00022892"/>
    </source>
</evidence>
<dbReference type="GO" id="GO:0005789">
    <property type="term" value="C:endoplasmic reticulum membrane"/>
    <property type="evidence" value="ECO:0007669"/>
    <property type="project" value="UniProtKB-SubCell"/>
</dbReference>
<protein>
    <recommendedName>
        <fullName evidence="10">Guanine nucleotide-exchange factor SEC12</fullName>
    </recommendedName>
</protein>
<keyword evidence="8 10" id="KW-1133">Transmembrane helix</keyword>
<dbReference type="InterPro" id="IPR015943">
    <property type="entry name" value="WD40/YVTN_repeat-like_dom_sf"/>
</dbReference>
<sequence length="646" mass="67457">MDIQTSRTTLDYPLYVCEFDPSDPGRLIVGGGGGASRTGVGNKITLLNAARSDDPGLPTTAELELPRDEDSVTSLAVGPRRGRATLAFAGINSRVDAQGATTNDHFRVFAVDGATASAKSEPKITELARAPFFSTSLSSSSSSSTTTTTTQPDLDTYQRVVRVSPPFSDGHGSTLPQLGACATGLAKADGHEIVVFDVTSAAPAAAAVKKTANTAAAAAAVLPKVRGRLELPREAVDLDLVQTGTHSYQLAFAHEHALYLFDVDTAGKQAGRPARSSFSTADGDAAAAAAAGPRCVYTIPLDKDNGATERLTFRALRYVTPGFVLAACNLPRRTGVVLLGLRLPSAGVGAVADQALADGNDNNNIHERRPLANEATIAVNVRLPTAVAQATGLAVRNLAPPAAPGARHADDTQFVVAVAGSGSTRSSNKEGSGISLSLYTLVYRREPAGGLELLTKLYPFRTLRSVHELPMTSLALSAPSAVASSSSTTTSTSTSTSAPYVRLASVSVKNTVVVHHIPLRKVPPAGASGRAGKAGKAPPSGITTAAPAPHYVVALRSRPPTATALLVASALLLLVLTLLGQALLEMRGLARPWIGVRHVVPAAWQAPKAYFYKASSSLVVKSVRDHQTKHWWEIYIFNVEKILEEA</sequence>
<evidence type="ECO:0000256" key="9">
    <source>
        <dbReference type="ARBA" id="ARBA00023136"/>
    </source>
</evidence>
<dbReference type="OrthoDB" id="16538at2759"/>
<name>A0A162I8U3_9HYPO</name>
<dbReference type="PANTHER" id="PTHR23284">
    <property type="entry name" value="PROLACTIN REGULATORY ELEMENT BINDING PROTEIN"/>
    <property type="match status" value="1"/>
</dbReference>
<dbReference type="AlphaFoldDB" id="A0A162I8U3"/>
<dbReference type="GO" id="GO:0006888">
    <property type="term" value="P:endoplasmic reticulum to Golgi vesicle-mediated transport"/>
    <property type="evidence" value="ECO:0007669"/>
    <property type="project" value="UniProtKB-UniRule"/>
</dbReference>
<dbReference type="GO" id="GO:0005085">
    <property type="term" value="F:guanyl-nucleotide exchange factor activity"/>
    <property type="evidence" value="ECO:0007669"/>
    <property type="project" value="InterPro"/>
</dbReference>
<keyword evidence="9 10" id="KW-0472">Membrane</keyword>
<evidence type="ECO:0000256" key="2">
    <source>
        <dbReference type="ARBA" id="ARBA00022574"/>
    </source>
</evidence>
<dbReference type="STRING" id="1081102.A0A162I8U3"/>
<keyword evidence="5 10" id="KW-0256">Endoplasmic reticulum</keyword>
<evidence type="ECO:0000256" key="3">
    <source>
        <dbReference type="ARBA" id="ARBA00022692"/>
    </source>
</evidence>
<dbReference type="GO" id="GO:0003400">
    <property type="term" value="P:regulation of COPII vesicle coating"/>
    <property type="evidence" value="ECO:0007669"/>
    <property type="project" value="UniProtKB-UniRule"/>
</dbReference>
<feature type="region of interest" description="Disordered" evidence="11">
    <location>
        <begin position="135"/>
        <end position="154"/>
    </location>
</feature>
<dbReference type="Gene3D" id="2.130.10.10">
    <property type="entry name" value="YVTN repeat-like/Quinoprotein amine dehydrogenase"/>
    <property type="match status" value="1"/>
</dbReference>
<gene>
    <name evidence="12" type="ORF">SPI_09270</name>
</gene>
<evidence type="ECO:0000256" key="11">
    <source>
        <dbReference type="SAM" id="MobiDB-lite"/>
    </source>
</evidence>
<comment type="subcellular location">
    <subcellularLocation>
        <location evidence="10">Endoplasmic reticulum membrane</location>
        <topology evidence="10">Single-pass type II membrane protein</topology>
    </subcellularLocation>
    <subcellularLocation>
        <location evidence="10">Golgi apparatus membrane</location>
        <topology evidence="10">Single-pass type II membrane protein</topology>
    </subcellularLocation>
</comment>
<keyword evidence="7 10" id="KW-0653">Protein transport</keyword>
<proteinExistence type="inferred from homology"/>
<keyword evidence="3 10" id="KW-0812">Transmembrane</keyword>
<keyword evidence="13" id="KW-1185">Reference proteome</keyword>
<evidence type="ECO:0000256" key="1">
    <source>
        <dbReference type="ARBA" id="ARBA00022448"/>
    </source>
</evidence>
<comment type="similarity">
    <text evidence="10">Belongs to the WD repeat SEC12 family.</text>
</comment>
<evidence type="ECO:0000256" key="5">
    <source>
        <dbReference type="ARBA" id="ARBA00022824"/>
    </source>
</evidence>
<keyword evidence="6" id="KW-0931">ER-Golgi transport</keyword>
<accession>A0A162I8U3</accession>
<dbReference type="Proteomes" id="UP000076874">
    <property type="component" value="Unassembled WGS sequence"/>
</dbReference>